<comment type="subcellular location">
    <subcellularLocation>
        <location evidence="1">Mitochondrion</location>
    </subcellularLocation>
</comment>
<reference evidence="9" key="1">
    <citation type="submission" date="2021-01" db="EMBL/GenBank/DDBJ databases">
        <authorList>
            <person name="Corre E."/>
            <person name="Pelletier E."/>
            <person name="Niang G."/>
            <person name="Scheremetjew M."/>
            <person name="Finn R."/>
            <person name="Kale V."/>
            <person name="Holt S."/>
            <person name="Cochrane G."/>
            <person name="Meng A."/>
            <person name="Brown T."/>
            <person name="Cohen L."/>
        </authorList>
    </citation>
    <scope>NUCLEOTIDE SEQUENCE</scope>
    <source>
        <strain evidence="9">NY070348D</strain>
    </source>
</reference>
<organism evidence="9">
    <name type="scientific">Mucochytrium quahogii</name>
    <dbReference type="NCBI Taxonomy" id="96639"/>
    <lineage>
        <taxon>Eukaryota</taxon>
        <taxon>Sar</taxon>
        <taxon>Stramenopiles</taxon>
        <taxon>Bigyra</taxon>
        <taxon>Labyrinthulomycetes</taxon>
        <taxon>Thraustochytrida</taxon>
        <taxon>Thraustochytriidae</taxon>
        <taxon>Mucochytrium</taxon>
    </lineage>
</organism>
<dbReference type="GO" id="GO:0005763">
    <property type="term" value="C:mitochondrial small ribosomal subunit"/>
    <property type="evidence" value="ECO:0007669"/>
    <property type="project" value="TreeGrafter"/>
</dbReference>
<proteinExistence type="inferred from homology"/>
<evidence type="ECO:0000256" key="3">
    <source>
        <dbReference type="ARBA" id="ARBA00022946"/>
    </source>
</evidence>
<sequence length="477" mass="53165">MMLVRGVGLGCARGRACGLAPSLSGRLFCTASGEGKSGKDAEKDAGKDAGEGKKKGKKVDSRKQKGMFYTSVDSCSELNAEMNGLVHRFSEQQMKTLFPSGLMGDIQAESKQSGINALMIRNDMTEIIDTMKTVENSDTPLDLGLELLVGERGIGKSSTLNGVVAYARASGWLTMVIPDCVEWVTETGALLRGTGTAAPVINSKFHPGFFTQPLGAKMILEEMKLLHEDKLKTLPQRIQHANKYYSDQDTSLMGIVERGLTKARDSGDAVYDLRRELALVEEFPVLLAVDQLNAVYWPTCFYSKGKNIAPEKLLFCEALRFLDSEGNLRENQTMKNGLVLGATTGKYRLPRSPKVIDQCIEDNNNEVVFFRPFHDFGEKLQPRALKTFRRFGRKNPSKDVRANAELDERNKAYSDPNIKVREVSPYTLTEVKNILKFYRSLKLFEQNVISDQAWLAKTAITTGYVPREVREMIMPFL</sequence>
<gene>
    <name evidence="9" type="ORF">QSP1433_LOCUS15450</name>
</gene>
<evidence type="ECO:0000256" key="6">
    <source>
        <dbReference type="ARBA" id="ARBA00023274"/>
    </source>
</evidence>
<evidence type="ECO:0000256" key="8">
    <source>
        <dbReference type="SAM" id="MobiDB-lite"/>
    </source>
</evidence>
<dbReference type="PANTHER" id="PTHR12810:SF0">
    <property type="entry name" value="SMALL RIBOSOMAL SUBUNIT PROTEIN MS29"/>
    <property type="match status" value="1"/>
</dbReference>
<keyword evidence="4" id="KW-0689">Ribosomal protein</keyword>
<dbReference type="AlphaFoldDB" id="A0A7S2SLV0"/>
<dbReference type="EMBL" id="HBHK01024499">
    <property type="protein sequence ID" value="CAD9703863.1"/>
    <property type="molecule type" value="Transcribed_RNA"/>
</dbReference>
<keyword evidence="3" id="KW-0809">Transit peptide</keyword>
<keyword evidence="6" id="KW-0687">Ribonucleoprotein</keyword>
<evidence type="ECO:0000256" key="7">
    <source>
        <dbReference type="ARBA" id="ARBA00035140"/>
    </source>
</evidence>
<feature type="region of interest" description="Disordered" evidence="8">
    <location>
        <begin position="33"/>
        <end position="60"/>
    </location>
</feature>
<evidence type="ECO:0000256" key="1">
    <source>
        <dbReference type="ARBA" id="ARBA00004173"/>
    </source>
</evidence>
<feature type="compositionally biased region" description="Basic and acidic residues" evidence="8">
    <location>
        <begin position="36"/>
        <end position="60"/>
    </location>
</feature>
<accession>A0A7S2SLV0</accession>
<evidence type="ECO:0000256" key="4">
    <source>
        <dbReference type="ARBA" id="ARBA00022980"/>
    </source>
</evidence>
<name>A0A7S2SLV0_9STRA</name>
<evidence type="ECO:0000313" key="9">
    <source>
        <dbReference type="EMBL" id="CAD9703863.1"/>
    </source>
</evidence>
<dbReference type="GO" id="GO:0003735">
    <property type="term" value="F:structural constituent of ribosome"/>
    <property type="evidence" value="ECO:0007669"/>
    <property type="project" value="TreeGrafter"/>
</dbReference>
<comment type="similarity">
    <text evidence="2">Belongs to the mitochondrion-specific ribosomal protein mS29 family.</text>
</comment>
<dbReference type="PANTHER" id="PTHR12810">
    <property type="entry name" value="MITOCHONDRIAL 28S RIBOSOMAL PROTEIN S29"/>
    <property type="match status" value="1"/>
</dbReference>
<protein>
    <recommendedName>
        <fullName evidence="7">Small ribosomal subunit protein mS29</fullName>
    </recommendedName>
</protein>
<keyword evidence="5" id="KW-0496">Mitochondrion</keyword>
<dbReference type="InterPro" id="IPR019368">
    <property type="entry name" value="Ribosomal_mS29"/>
</dbReference>
<evidence type="ECO:0000256" key="5">
    <source>
        <dbReference type="ARBA" id="ARBA00023128"/>
    </source>
</evidence>
<dbReference type="Pfam" id="PF10236">
    <property type="entry name" value="DAP3"/>
    <property type="match status" value="1"/>
</dbReference>
<evidence type="ECO:0000256" key="2">
    <source>
        <dbReference type="ARBA" id="ARBA00009863"/>
    </source>
</evidence>